<dbReference type="Pfam" id="PF04978">
    <property type="entry name" value="MST"/>
    <property type="match status" value="1"/>
</dbReference>
<accession>A0ABZ2MGL8</accession>
<protein>
    <submittedName>
        <fullName evidence="1">DinB family protein</fullName>
    </submittedName>
</protein>
<reference evidence="1 2" key="1">
    <citation type="submission" date="2024-02" db="EMBL/GenBank/DDBJ databases">
        <title>Janibacter sp. nov., isolated from gut of marine sandworm.</title>
        <authorList>
            <person name="Kim B."/>
            <person name="Jun M.O."/>
            <person name="Shin N.-R."/>
        </authorList>
    </citation>
    <scope>NUCLEOTIDE SEQUENCE [LARGE SCALE GENOMIC DNA]</scope>
    <source>
        <strain evidence="1 2">A1S7</strain>
    </source>
</reference>
<dbReference type="InterPro" id="IPR007061">
    <property type="entry name" value="MST-like"/>
</dbReference>
<dbReference type="Proteomes" id="UP001382727">
    <property type="component" value="Chromosome"/>
</dbReference>
<name>A0ABZ2MGL8_9MICO</name>
<evidence type="ECO:0000313" key="1">
    <source>
        <dbReference type="EMBL" id="WXB76162.1"/>
    </source>
</evidence>
<proteinExistence type="predicted"/>
<organism evidence="1 2">
    <name type="scientific">Janibacter alittae</name>
    <dbReference type="NCBI Taxonomy" id="3115209"/>
    <lineage>
        <taxon>Bacteria</taxon>
        <taxon>Bacillati</taxon>
        <taxon>Actinomycetota</taxon>
        <taxon>Actinomycetes</taxon>
        <taxon>Micrococcales</taxon>
        <taxon>Intrasporangiaceae</taxon>
        <taxon>Janibacter</taxon>
    </lineage>
</organism>
<sequence length="194" mass="21299">MTDESKTTLHTVLRSQRDALRLKLEDLSERDARLPRTATGTNLLGLYKHAGACELGYFGETFGRPSDLPLPWDAPGVSVEDDTDLFATEDESMSGVIEWVGACFAHADATIEALPLDARGSVPWWRPGNSVTLERILVHMIEEEARHAGQADILREMVDGAVGWHGADDNVPDRGVGGWASRHERLTRIADARA</sequence>
<keyword evidence="2" id="KW-1185">Reference proteome</keyword>
<dbReference type="SUPFAM" id="SSF109854">
    <property type="entry name" value="DinB/YfiT-like putative metalloenzymes"/>
    <property type="match status" value="1"/>
</dbReference>
<evidence type="ECO:0000313" key="2">
    <source>
        <dbReference type="Proteomes" id="UP001382727"/>
    </source>
</evidence>
<dbReference type="Gene3D" id="1.20.120.450">
    <property type="entry name" value="dinb family like domain"/>
    <property type="match status" value="1"/>
</dbReference>
<dbReference type="EMBL" id="CP144913">
    <property type="protein sequence ID" value="WXB76162.1"/>
    <property type="molecule type" value="Genomic_DNA"/>
</dbReference>
<dbReference type="InterPro" id="IPR034660">
    <property type="entry name" value="DinB/YfiT-like"/>
</dbReference>
<gene>
    <name evidence="1" type="ORF">V1351_14640</name>
</gene>
<dbReference type="RefSeq" id="WP_338748929.1">
    <property type="nucleotide sequence ID" value="NZ_CP144913.1"/>
</dbReference>